<protein>
    <submittedName>
        <fullName evidence="1">Uncharacterized protein</fullName>
    </submittedName>
</protein>
<gene>
    <name evidence="1" type="ORF">BDW42DRAFT_179981</name>
</gene>
<dbReference type="Proteomes" id="UP000235023">
    <property type="component" value="Unassembled WGS sequence"/>
</dbReference>
<evidence type="ECO:0000313" key="2">
    <source>
        <dbReference type="Proteomes" id="UP000235023"/>
    </source>
</evidence>
<reference evidence="2" key="1">
    <citation type="submission" date="2017-12" db="EMBL/GenBank/DDBJ databases">
        <authorList>
            <consortium name="DOE Joint Genome Institute"/>
            <person name="Mondo S.J."/>
            <person name="Kjaerbolling I."/>
            <person name="Vesth T.C."/>
            <person name="Frisvad J.C."/>
            <person name="Nybo J.L."/>
            <person name="Theobald S."/>
            <person name="Kuo A."/>
            <person name="Bowyer P."/>
            <person name="Matsuda Y."/>
            <person name="Lyhne E.K."/>
            <person name="Kogle M.E."/>
            <person name="Clum A."/>
            <person name="Lipzen A."/>
            <person name="Salamov A."/>
            <person name="Ngan C.Y."/>
            <person name="Daum C."/>
            <person name="Chiniquy J."/>
            <person name="Barry K."/>
            <person name="LaButti K."/>
            <person name="Haridas S."/>
            <person name="Simmons B.A."/>
            <person name="Magnuson J.K."/>
            <person name="Mortensen U.H."/>
            <person name="Larsen T.O."/>
            <person name="Grigoriev I.V."/>
            <person name="Baker S.E."/>
            <person name="Andersen M.R."/>
            <person name="Nordberg H.P."/>
            <person name="Cantor M.N."/>
            <person name="Hua S.X."/>
        </authorList>
    </citation>
    <scope>NUCLEOTIDE SEQUENCE [LARGE SCALE GENOMIC DNA]</scope>
    <source>
        <strain evidence="2">IBT 19404</strain>
    </source>
</reference>
<keyword evidence="2" id="KW-1185">Reference proteome</keyword>
<dbReference type="AlphaFoldDB" id="A0A2J5HFZ4"/>
<dbReference type="EMBL" id="KZ559635">
    <property type="protein sequence ID" value="PLN75855.1"/>
    <property type="molecule type" value="Genomic_DNA"/>
</dbReference>
<accession>A0A2J5HFZ4</accession>
<evidence type="ECO:0000313" key="1">
    <source>
        <dbReference type="EMBL" id="PLN75855.1"/>
    </source>
</evidence>
<name>A0A2J5HFZ4_9EURO</name>
<proteinExistence type="predicted"/>
<sequence>MLQQIAGRWSYHVSTRYSEVHFPAVVHHHSFPLSMSFAICLVLSCCLSLCFRPPCSIIPFDFPFFLLFFSLHRS</sequence>
<organism evidence="1 2">
    <name type="scientific">Aspergillus taichungensis</name>
    <dbReference type="NCBI Taxonomy" id="482145"/>
    <lineage>
        <taxon>Eukaryota</taxon>
        <taxon>Fungi</taxon>
        <taxon>Dikarya</taxon>
        <taxon>Ascomycota</taxon>
        <taxon>Pezizomycotina</taxon>
        <taxon>Eurotiomycetes</taxon>
        <taxon>Eurotiomycetidae</taxon>
        <taxon>Eurotiales</taxon>
        <taxon>Aspergillaceae</taxon>
        <taxon>Aspergillus</taxon>
        <taxon>Aspergillus subgen. Circumdati</taxon>
    </lineage>
</organism>